<protein>
    <recommendedName>
        <fullName evidence="8">Tubulin/FtsZ 2-layer sandwich domain-containing protein</fullName>
    </recommendedName>
</protein>
<accession>X0THT0</accession>
<dbReference type="InterPro" id="IPR036525">
    <property type="entry name" value="Tubulin/FtsZ_GTPase_sf"/>
</dbReference>
<sequence length="275" mass="30626">ASPIIARESKNIGALTVGVVTKPFEFEGEKRMEIALTGIEKLKKEVDTLLIIPNQRLRALGDKDTPFLVLMRKADDVLLYAVKGISDLITVPGFINLDFADVKRVMEQMGTAIMGTGIAKGENRAIEAAQMAINSPLLEDISIDQAKGVLINITASIKMTMDEVTEASSFIKNEVHPNAEIIWGMVFDDTMDEEMRITAIATGIGRNKERKVINLRDLSPEDAEESWTVKLKEDLDKPTFQRRLAEENDDRPPKEIGLNSGKKGIFQRVFQKENL</sequence>
<dbReference type="Pfam" id="PF00091">
    <property type="entry name" value="Tubulin"/>
    <property type="match status" value="1"/>
</dbReference>
<evidence type="ECO:0000259" key="5">
    <source>
        <dbReference type="SMART" id="SM00864"/>
    </source>
</evidence>
<evidence type="ECO:0000256" key="3">
    <source>
        <dbReference type="ARBA" id="ARBA00023134"/>
    </source>
</evidence>
<dbReference type="PANTHER" id="PTHR30314:SF3">
    <property type="entry name" value="MITOCHONDRIAL DIVISION PROTEIN FSZA"/>
    <property type="match status" value="1"/>
</dbReference>
<dbReference type="Gene3D" id="3.30.1330.20">
    <property type="entry name" value="Tubulin/FtsZ, C-terminal domain"/>
    <property type="match status" value="1"/>
</dbReference>
<dbReference type="InterPro" id="IPR008280">
    <property type="entry name" value="Tub_FtsZ_C"/>
</dbReference>
<dbReference type="CDD" id="cd02201">
    <property type="entry name" value="FtsZ_type1"/>
    <property type="match status" value="1"/>
</dbReference>
<dbReference type="InterPro" id="IPR003008">
    <property type="entry name" value="Tubulin_FtsZ_GTPase"/>
</dbReference>
<evidence type="ECO:0008006" key="8">
    <source>
        <dbReference type="Google" id="ProtNLM"/>
    </source>
</evidence>
<reference evidence="7" key="1">
    <citation type="journal article" date="2014" name="Front. Microbiol.">
        <title>High frequency of phylogenetically diverse reductive dehalogenase-homologous genes in deep subseafloor sedimentary metagenomes.</title>
        <authorList>
            <person name="Kawai M."/>
            <person name="Futagami T."/>
            <person name="Toyoda A."/>
            <person name="Takaki Y."/>
            <person name="Nishi S."/>
            <person name="Hori S."/>
            <person name="Arai W."/>
            <person name="Tsubouchi T."/>
            <person name="Morono Y."/>
            <person name="Uchiyama I."/>
            <person name="Ito T."/>
            <person name="Fujiyama A."/>
            <person name="Inagaki F."/>
            <person name="Takami H."/>
        </authorList>
    </citation>
    <scope>NUCLEOTIDE SEQUENCE</scope>
    <source>
        <strain evidence="7">Expedition CK06-06</strain>
    </source>
</reference>
<organism evidence="7">
    <name type="scientific">marine sediment metagenome</name>
    <dbReference type="NCBI Taxonomy" id="412755"/>
    <lineage>
        <taxon>unclassified sequences</taxon>
        <taxon>metagenomes</taxon>
        <taxon>ecological metagenomes</taxon>
    </lineage>
</organism>
<dbReference type="SMART" id="SM00865">
    <property type="entry name" value="Tubulin_C"/>
    <property type="match status" value="1"/>
</dbReference>
<dbReference type="GO" id="GO:0032153">
    <property type="term" value="C:cell division site"/>
    <property type="evidence" value="ECO:0007669"/>
    <property type="project" value="TreeGrafter"/>
</dbReference>
<gene>
    <name evidence="7" type="ORF">S01H1_31050</name>
</gene>
<dbReference type="SUPFAM" id="SSF55307">
    <property type="entry name" value="Tubulin C-terminal domain-like"/>
    <property type="match status" value="1"/>
</dbReference>
<feature type="non-terminal residue" evidence="7">
    <location>
        <position position="1"/>
    </location>
</feature>
<dbReference type="GO" id="GO:0005525">
    <property type="term" value="F:GTP binding"/>
    <property type="evidence" value="ECO:0007669"/>
    <property type="project" value="UniProtKB-KW"/>
</dbReference>
<dbReference type="PRINTS" id="PR00423">
    <property type="entry name" value="CELLDVISFTSZ"/>
</dbReference>
<dbReference type="GO" id="GO:0051301">
    <property type="term" value="P:cell division"/>
    <property type="evidence" value="ECO:0007669"/>
    <property type="project" value="TreeGrafter"/>
</dbReference>
<dbReference type="GO" id="GO:0003924">
    <property type="term" value="F:GTPase activity"/>
    <property type="evidence" value="ECO:0007669"/>
    <property type="project" value="InterPro"/>
</dbReference>
<keyword evidence="2" id="KW-0547">Nucleotide-binding</keyword>
<dbReference type="Gene3D" id="3.40.50.1440">
    <property type="entry name" value="Tubulin/FtsZ, GTPase domain"/>
    <property type="match status" value="1"/>
</dbReference>
<dbReference type="SUPFAM" id="SSF52490">
    <property type="entry name" value="Tubulin nucleotide-binding domain-like"/>
    <property type="match status" value="1"/>
</dbReference>
<evidence type="ECO:0000256" key="2">
    <source>
        <dbReference type="ARBA" id="ARBA00022741"/>
    </source>
</evidence>
<dbReference type="InterPro" id="IPR018316">
    <property type="entry name" value="Tubulin/FtsZ_2-layer-sand-dom"/>
</dbReference>
<keyword evidence="3" id="KW-0342">GTP-binding</keyword>
<evidence type="ECO:0000313" key="7">
    <source>
        <dbReference type="EMBL" id="GAF87692.1"/>
    </source>
</evidence>
<dbReference type="PANTHER" id="PTHR30314">
    <property type="entry name" value="CELL DIVISION PROTEIN FTSZ-RELATED"/>
    <property type="match status" value="1"/>
</dbReference>
<feature type="domain" description="Tubulin/FtsZ GTPase" evidence="5">
    <location>
        <begin position="1"/>
        <end position="93"/>
    </location>
</feature>
<dbReference type="InterPro" id="IPR045061">
    <property type="entry name" value="FtsZ/CetZ"/>
</dbReference>
<dbReference type="SMART" id="SM00864">
    <property type="entry name" value="Tubulin"/>
    <property type="match status" value="1"/>
</dbReference>
<feature type="non-terminal residue" evidence="7">
    <location>
        <position position="275"/>
    </location>
</feature>
<feature type="compositionally biased region" description="Basic and acidic residues" evidence="4">
    <location>
        <begin position="240"/>
        <end position="254"/>
    </location>
</feature>
<proteinExistence type="inferred from homology"/>
<dbReference type="InterPro" id="IPR000158">
    <property type="entry name" value="Cell_div_FtsZ"/>
</dbReference>
<dbReference type="InterPro" id="IPR024757">
    <property type="entry name" value="FtsZ_C"/>
</dbReference>
<comment type="similarity">
    <text evidence="1">Belongs to the FtsZ family.</text>
</comment>
<evidence type="ECO:0000256" key="4">
    <source>
        <dbReference type="SAM" id="MobiDB-lite"/>
    </source>
</evidence>
<feature type="region of interest" description="Disordered" evidence="4">
    <location>
        <begin position="240"/>
        <end position="263"/>
    </location>
</feature>
<comment type="caution">
    <text evidence="7">The sequence shown here is derived from an EMBL/GenBank/DDBJ whole genome shotgun (WGS) entry which is preliminary data.</text>
</comment>
<dbReference type="Pfam" id="PF12327">
    <property type="entry name" value="FtsZ_C"/>
    <property type="match status" value="1"/>
</dbReference>
<dbReference type="GO" id="GO:0005737">
    <property type="term" value="C:cytoplasm"/>
    <property type="evidence" value="ECO:0007669"/>
    <property type="project" value="TreeGrafter"/>
</dbReference>
<evidence type="ECO:0000256" key="1">
    <source>
        <dbReference type="ARBA" id="ARBA00009690"/>
    </source>
</evidence>
<evidence type="ECO:0000259" key="6">
    <source>
        <dbReference type="SMART" id="SM00865"/>
    </source>
</evidence>
<dbReference type="EMBL" id="BARS01019139">
    <property type="protein sequence ID" value="GAF87692.1"/>
    <property type="molecule type" value="Genomic_DNA"/>
</dbReference>
<dbReference type="InterPro" id="IPR037103">
    <property type="entry name" value="Tubulin/FtsZ-like_C"/>
</dbReference>
<feature type="domain" description="Tubulin/FtsZ 2-layer sandwich" evidence="6">
    <location>
        <begin position="95"/>
        <end position="213"/>
    </location>
</feature>
<name>X0THT0_9ZZZZ</name>
<dbReference type="AlphaFoldDB" id="X0THT0"/>